<dbReference type="Pfam" id="PF00582">
    <property type="entry name" value="Usp"/>
    <property type="match status" value="2"/>
</dbReference>
<reference evidence="3" key="1">
    <citation type="submission" date="2022-10" db="EMBL/GenBank/DDBJ databases">
        <title>The complete genomes of actinobacterial strains from the NBC collection.</title>
        <authorList>
            <person name="Joergensen T.S."/>
            <person name="Alvarez Arevalo M."/>
            <person name="Sterndorff E.B."/>
            <person name="Faurdal D."/>
            <person name="Vuksanovic O."/>
            <person name="Mourched A.-S."/>
            <person name="Charusanti P."/>
            <person name="Shaw S."/>
            <person name="Blin K."/>
            <person name="Weber T."/>
        </authorList>
    </citation>
    <scope>NUCLEOTIDE SEQUENCE</scope>
    <source>
        <strain evidence="3">NBC_00060</strain>
    </source>
</reference>
<dbReference type="InterPro" id="IPR014729">
    <property type="entry name" value="Rossmann-like_a/b/a_fold"/>
</dbReference>
<dbReference type="InterPro" id="IPR006016">
    <property type="entry name" value="UspA"/>
</dbReference>
<gene>
    <name evidence="3" type="ORF">OHV25_03470</name>
</gene>
<feature type="domain" description="UspA" evidence="2">
    <location>
        <begin position="153"/>
        <end position="281"/>
    </location>
</feature>
<evidence type="ECO:0000259" key="2">
    <source>
        <dbReference type="Pfam" id="PF00582"/>
    </source>
</evidence>
<dbReference type="EMBL" id="CP108253">
    <property type="protein sequence ID" value="WTU38692.1"/>
    <property type="molecule type" value="Genomic_DNA"/>
</dbReference>
<comment type="similarity">
    <text evidence="1">Belongs to the universal stress protein A family.</text>
</comment>
<proteinExistence type="inferred from homology"/>
<evidence type="ECO:0000256" key="1">
    <source>
        <dbReference type="ARBA" id="ARBA00008791"/>
    </source>
</evidence>
<organism evidence="3">
    <name type="scientific">Streptomyces sp. NBC_00060</name>
    <dbReference type="NCBI Taxonomy" id="2975636"/>
    <lineage>
        <taxon>Bacteria</taxon>
        <taxon>Bacillati</taxon>
        <taxon>Actinomycetota</taxon>
        <taxon>Actinomycetes</taxon>
        <taxon>Kitasatosporales</taxon>
        <taxon>Streptomycetaceae</taxon>
        <taxon>Streptomyces</taxon>
    </lineage>
</organism>
<dbReference type="AlphaFoldDB" id="A0AAU2GVP6"/>
<feature type="domain" description="UspA" evidence="2">
    <location>
        <begin position="1"/>
        <end position="135"/>
    </location>
</feature>
<dbReference type="SUPFAM" id="SSF52402">
    <property type="entry name" value="Adenine nucleotide alpha hydrolases-like"/>
    <property type="match status" value="2"/>
</dbReference>
<protein>
    <submittedName>
        <fullName evidence="3">Universal stress protein</fullName>
    </submittedName>
</protein>
<dbReference type="PRINTS" id="PR01438">
    <property type="entry name" value="UNVRSLSTRESS"/>
</dbReference>
<dbReference type="InterPro" id="IPR006015">
    <property type="entry name" value="Universal_stress_UspA"/>
</dbReference>
<accession>A0AAU2GVP6</accession>
<sequence length="283" mass="30018">MHRHITAGIDGSRESLDAADWAAREAVLRGLPLHLLHVDEEPADRTFLPEPDVPAERGHTALDRAAVQLAYCHPALEIRPAHALGRPADTLVEAAETSEALVLGSRGLTGLAAFMVGSVALDATARAACPVVLVRAGERPEDERQGLAGNGPYRPVVLGLDLGRPCDELLAYAFDAAASRHAALHVLHAWSVPLVPSADADDPAEEKARALSGMLSAWRHKFPDIDVLEHALHGRAGHHLLLASTRAGLLVIGRRTGMGDHLGPVAHSVIHHVLCPVAVVPHC</sequence>
<dbReference type="PANTHER" id="PTHR46268:SF6">
    <property type="entry name" value="UNIVERSAL STRESS PROTEIN UP12"/>
    <property type="match status" value="1"/>
</dbReference>
<evidence type="ECO:0000313" key="3">
    <source>
        <dbReference type="EMBL" id="WTU38692.1"/>
    </source>
</evidence>
<dbReference type="Gene3D" id="3.40.50.620">
    <property type="entry name" value="HUPs"/>
    <property type="match status" value="2"/>
</dbReference>
<name>A0AAU2GVP6_9ACTN</name>
<dbReference type="PANTHER" id="PTHR46268">
    <property type="entry name" value="STRESS RESPONSE PROTEIN NHAX"/>
    <property type="match status" value="1"/>
</dbReference>